<organism evidence="1">
    <name type="scientific">Haemophilus influenzae HK1212</name>
    <dbReference type="NCBI Taxonomy" id="456482"/>
    <lineage>
        <taxon>Bacteria</taxon>
        <taxon>Pseudomonadati</taxon>
        <taxon>Pseudomonadota</taxon>
        <taxon>Gammaproteobacteria</taxon>
        <taxon>Pasteurellales</taxon>
        <taxon>Pasteurellaceae</taxon>
        <taxon>Haemophilus</taxon>
    </lineage>
</organism>
<name>A0A7G2K1V4_HAEIF</name>
<accession>A0A7G2K1V4</accession>
<dbReference type="AlphaFoldDB" id="A0A7G2K1V4"/>
<evidence type="ECO:0000313" key="1">
    <source>
        <dbReference type="EMBL" id="EFA29596.1"/>
    </source>
</evidence>
<dbReference type="EMBL" id="ABFC01000019">
    <property type="protein sequence ID" value="EFA29596.1"/>
    <property type="molecule type" value="Genomic_DNA"/>
</dbReference>
<feature type="non-terminal residue" evidence="1">
    <location>
        <position position="1"/>
    </location>
</feature>
<sequence length="78" mass="9520">FLTQSKEWYLTVDVTMDRFFENKVPPYAIVPFCLEDDGEIESTIYEKQKKQRSLKIVIMRELFNLKTNIKRRIYNLFH</sequence>
<comment type="caution">
    <text evidence="1">The sequence shown here is derived from an EMBL/GenBank/DDBJ whole genome shotgun (WGS) entry which is preliminary data.</text>
</comment>
<protein>
    <submittedName>
        <fullName evidence="1">Uncharacterized protein</fullName>
    </submittedName>
</protein>
<gene>
    <name evidence="1" type="primary">lex2B</name>
    <name evidence="1" type="ORF">HAINFHK1212_0632</name>
</gene>
<proteinExistence type="predicted"/>
<reference evidence="1" key="1">
    <citation type="journal article" date="2010" name="Genomics">
        <title>Tracing phylogenomic events leading to diversity of Haemophilus influenzae and the emergence of Brazilian Purpuric Fever (BPF)-associated clones.</title>
        <authorList>
            <person name="Papazisi L."/>
            <person name="Ratnayake S."/>
            <person name="Remortel B.G."/>
            <person name="Bock G.R."/>
            <person name="Liang W."/>
            <person name="Saeed A.I."/>
            <person name="Liu J."/>
            <person name="Fleischmann R.D."/>
            <person name="Kilian M."/>
            <person name="Peterson S.N."/>
        </authorList>
    </citation>
    <scope>NUCLEOTIDE SEQUENCE [LARGE SCALE GENOMIC DNA]</scope>
    <source>
        <strain evidence="1">HK1212</strain>
    </source>
</reference>